<accession>A0A4Q0ZJ01</accession>
<feature type="transmembrane region" description="Helical" evidence="8">
    <location>
        <begin position="523"/>
        <end position="542"/>
    </location>
</feature>
<evidence type="ECO:0000256" key="7">
    <source>
        <dbReference type="ARBA" id="ARBA00023136"/>
    </source>
</evidence>
<dbReference type="EMBL" id="PDJZ01000003">
    <property type="protein sequence ID" value="RXJ85071.1"/>
    <property type="molecule type" value="Genomic_DNA"/>
</dbReference>
<dbReference type="Gene3D" id="3.30.70.1430">
    <property type="entry name" value="Multidrug efflux transporter AcrB pore domain"/>
    <property type="match status" value="2"/>
</dbReference>
<feature type="transmembrane region" description="Helical" evidence="8">
    <location>
        <begin position="970"/>
        <end position="986"/>
    </location>
</feature>
<evidence type="ECO:0000256" key="5">
    <source>
        <dbReference type="ARBA" id="ARBA00022692"/>
    </source>
</evidence>
<feature type="transmembrane region" description="Helical" evidence="8">
    <location>
        <begin position="357"/>
        <end position="378"/>
    </location>
</feature>
<reference evidence="9 10" key="1">
    <citation type="submission" date="2017-10" db="EMBL/GenBank/DDBJ databases">
        <title>Genomics of the genus Arcobacter.</title>
        <authorList>
            <person name="Perez-Cataluna A."/>
            <person name="Figueras M.J."/>
        </authorList>
    </citation>
    <scope>NUCLEOTIDE SEQUENCE [LARGE SCALE GENOMIC DNA]</scope>
    <source>
        <strain evidence="9 10">F26</strain>
    </source>
</reference>
<feature type="transmembrane region" description="Helical" evidence="8">
    <location>
        <begin position="859"/>
        <end position="878"/>
    </location>
</feature>
<keyword evidence="4" id="KW-1003">Cell membrane</keyword>
<dbReference type="SUPFAM" id="SSF82866">
    <property type="entry name" value="Multidrug efflux transporter AcrB transmembrane domain"/>
    <property type="match status" value="2"/>
</dbReference>
<dbReference type="Gene3D" id="1.20.1640.10">
    <property type="entry name" value="Multidrug efflux transporter AcrB transmembrane domain"/>
    <property type="match status" value="2"/>
</dbReference>
<dbReference type="GO" id="GO:0005886">
    <property type="term" value="C:plasma membrane"/>
    <property type="evidence" value="ECO:0007669"/>
    <property type="project" value="UniProtKB-SubCell"/>
</dbReference>
<evidence type="ECO:0000313" key="9">
    <source>
        <dbReference type="EMBL" id="RXJ85071.1"/>
    </source>
</evidence>
<feature type="transmembrane region" description="Helical" evidence="8">
    <location>
        <begin position="438"/>
        <end position="457"/>
    </location>
</feature>
<dbReference type="PANTHER" id="PTHR32063:SF19">
    <property type="entry name" value="CATION EFFLUX SYSTEM PROTEIN CUSA"/>
    <property type="match status" value="1"/>
</dbReference>
<gene>
    <name evidence="9" type="ORF">CRU90_03695</name>
</gene>
<evidence type="ECO:0000256" key="1">
    <source>
        <dbReference type="ARBA" id="ARBA00004651"/>
    </source>
</evidence>
<keyword evidence="5 8" id="KW-0812">Transmembrane</keyword>
<feature type="transmembrane region" description="Helical" evidence="8">
    <location>
        <begin position="472"/>
        <end position="493"/>
    </location>
</feature>
<evidence type="ECO:0000256" key="8">
    <source>
        <dbReference type="SAM" id="Phobius"/>
    </source>
</evidence>
<comment type="caution">
    <text evidence="9">The sequence shown here is derived from an EMBL/GenBank/DDBJ whole genome shotgun (WGS) entry which is preliminary data.</text>
</comment>
<proteinExistence type="inferred from homology"/>
<dbReference type="Pfam" id="PF00873">
    <property type="entry name" value="ACR_tran"/>
    <property type="match status" value="1"/>
</dbReference>
<name>A0A4Q0ZJ01_9BACT</name>
<dbReference type="OrthoDB" id="9798415at2"/>
<dbReference type="GO" id="GO:0008324">
    <property type="term" value="F:monoatomic cation transmembrane transporter activity"/>
    <property type="evidence" value="ECO:0007669"/>
    <property type="project" value="InterPro"/>
</dbReference>
<comment type="subcellular location">
    <subcellularLocation>
        <location evidence="1">Cell membrane</location>
        <topology evidence="1">Multi-pass membrane protein</topology>
    </subcellularLocation>
</comment>
<keyword evidence="6 8" id="KW-1133">Transmembrane helix</keyword>
<feature type="transmembrane region" description="Helical" evidence="8">
    <location>
        <begin position="911"/>
        <end position="935"/>
    </location>
</feature>
<sequence>MVENIISYSIKNRFLILFFTFILTIGSFWAVKNTNLDAIPDLSPVQVIVQVEWNGQSPKTIEEQISYPLISSLMSLPNIDTVRAMSSFSNAMIYIIFKDGTDIYDSRSRILEQLSTLQGTFPQGSTVKLGPDATGVGWAYQYALKSNNKSLEELRTLQDYYYKFALLGVDGVSEIATVGGYIKNYEITLNQDKLVQYNLDIQNIKNSIQSNNKDIGGGVILENGFEHIITARGYLKSVYDIENITIQTSNNIPLKLKDIATVNVTSTPRRGMADLNGEGETVGGIVIVRYGENPYSVIQAVKEKLKTLNVPDVEVVEVYDRTSLIDKAIDTLKNTLIEESIIVMIVAGLFLFHFRSALIIIITLPLTVLISFLLMKFLDIGSNIMSLGGIAIAIGAMVDATIVMVENAHKNLQGKDNLTNQERVDIIIKSSKQVGRPIFFALILVVVSFLPIFALSGQEGRLFTPLAFTKTFAMLVGAILSITIVPILMIFLIKGKILSEEKNFINRFFINIYSPFLRLALKLKYLVITIFLGTLIFAYFVYEKQKWEFMPMMNEQTFMYMPVTPYGIGIDLAKELAQKTNEVIKSFPEVENSFAKVGRADSATDPAPLAMIETIITFKPQAQWREGMTYKKLMEEMDKKLQVQGLINSWTYPIRGRIDMLLTGIRTPLGIKLYGNDNKTLEDVSIKMEQILKKYEGTLSVSADKANSGYYLNIKIDEEMISRYNITKDDVLQTISLGVEGTQISTFLDKLERYPITLRYESNQREDITTLENLLIKTNLGFKPLRLFANLEYEEQASVIKSEKGLNVNFVYITPKEGFSTKQYKDETNELLKELELPSGYYFEWAGQSVYLESAMQKLFYIIPITFMIIFILIYLALKDMTYTLIIFFTLPFAITGGIFYIEYLDFNFSIAVIVGFLALLGVAAETSIVMLIYLNEAIQELRQKNQEYSKEMFIEAIYKGAVLRLRPKLMTLFTLLGGLMPIMYIDGVGSEVMQRIAAPMIGGMVSSTFLTLIVIPVIFYIVMFKRNNLSKHLLNNKDIK</sequence>
<dbReference type="NCBIfam" id="TIGR00914">
    <property type="entry name" value="2A0601"/>
    <property type="match status" value="1"/>
</dbReference>
<dbReference type="AlphaFoldDB" id="A0A4Q0ZJ01"/>
<evidence type="ECO:0000256" key="6">
    <source>
        <dbReference type="ARBA" id="ARBA00022989"/>
    </source>
</evidence>
<dbReference type="Proteomes" id="UP000290870">
    <property type="component" value="Unassembled WGS sequence"/>
</dbReference>
<evidence type="ECO:0000256" key="4">
    <source>
        <dbReference type="ARBA" id="ARBA00022475"/>
    </source>
</evidence>
<dbReference type="InterPro" id="IPR001036">
    <property type="entry name" value="Acrflvin-R"/>
</dbReference>
<protein>
    <submittedName>
        <fullName evidence="9">CusA/CzcA family heavy metal efflux RND transporter</fullName>
    </submittedName>
</protein>
<feature type="transmembrane region" description="Helical" evidence="8">
    <location>
        <begin position="998"/>
        <end position="1023"/>
    </location>
</feature>
<dbReference type="Gene3D" id="3.30.70.1320">
    <property type="entry name" value="Multidrug efflux transporter AcrB pore domain like"/>
    <property type="match status" value="1"/>
</dbReference>
<dbReference type="RefSeq" id="WP_128985933.1">
    <property type="nucleotide sequence ID" value="NZ_PDJZ01000003.1"/>
</dbReference>
<comment type="similarity">
    <text evidence="2">Belongs to the resistance-nodulation-cell division (RND) (TC 2.A.6) family.</text>
</comment>
<evidence type="ECO:0000256" key="3">
    <source>
        <dbReference type="ARBA" id="ARBA00022448"/>
    </source>
</evidence>
<dbReference type="SUPFAM" id="SSF82693">
    <property type="entry name" value="Multidrug efflux transporter AcrB pore domain, PN1, PN2, PC1 and PC2 subdomains"/>
    <property type="match status" value="2"/>
</dbReference>
<dbReference type="SUPFAM" id="SSF82714">
    <property type="entry name" value="Multidrug efflux transporter AcrB TolC docking domain, DN and DC subdomains"/>
    <property type="match status" value="2"/>
</dbReference>
<evidence type="ECO:0000313" key="10">
    <source>
        <dbReference type="Proteomes" id="UP000290870"/>
    </source>
</evidence>
<dbReference type="InterPro" id="IPR004763">
    <property type="entry name" value="CusA-like"/>
</dbReference>
<evidence type="ECO:0000256" key="2">
    <source>
        <dbReference type="ARBA" id="ARBA00010942"/>
    </source>
</evidence>
<dbReference type="PANTHER" id="PTHR32063">
    <property type="match status" value="1"/>
</dbReference>
<feature type="transmembrane region" description="Helical" evidence="8">
    <location>
        <begin position="335"/>
        <end position="352"/>
    </location>
</feature>
<feature type="transmembrane region" description="Helical" evidence="8">
    <location>
        <begin position="384"/>
        <end position="405"/>
    </location>
</feature>
<dbReference type="PRINTS" id="PR00702">
    <property type="entry name" value="ACRIFLAVINRP"/>
</dbReference>
<dbReference type="InterPro" id="IPR027463">
    <property type="entry name" value="AcrB_DN_DC_subdom"/>
</dbReference>
<dbReference type="Gene3D" id="3.30.2090.10">
    <property type="entry name" value="Multidrug efflux transporter AcrB TolC docking domain, DN and DC subdomains"/>
    <property type="match status" value="2"/>
</dbReference>
<feature type="transmembrane region" description="Helical" evidence="8">
    <location>
        <begin position="885"/>
        <end position="905"/>
    </location>
</feature>
<keyword evidence="3" id="KW-0813">Transport</keyword>
<dbReference type="Gene3D" id="3.30.70.1440">
    <property type="entry name" value="Multidrug efflux transporter AcrB pore domain"/>
    <property type="match status" value="1"/>
</dbReference>
<organism evidence="9 10">
    <name type="scientific">Arcobacter cloacae</name>
    <dbReference type="NCBI Taxonomy" id="1054034"/>
    <lineage>
        <taxon>Bacteria</taxon>
        <taxon>Pseudomonadati</taxon>
        <taxon>Campylobacterota</taxon>
        <taxon>Epsilonproteobacteria</taxon>
        <taxon>Campylobacterales</taxon>
        <taxon>Arcobacteraceae</taxon>
        <taxon>Arcobacter</taxon>
    </lineage>
</organism>
<dbReference type="GO" id="GO:0042910">
    <property type="term" value="F:xenobiotic transmembrane transporter activity"/>
    <property type="evidence" value="ECO:0007669"/>
    <property type="project" value="TreeGrafter"/>
</dbReference>
<keyword evidence="7 8" id="KW-0472">Membrane</keyword>